<sequence>MDQIYNTDGFNNMDELNIYFDELDNMASTDEFNNTDDETGDELESYKDELSMNISRRYFNQFFSQYIQMNTVTNKYLGQDKKHTNSSYYEFLILHHEVIFISSLSFISSISFSNWKTFDDYWTLKFLDEVKNQD</sequence>
<protein>
    <submittedName>
        <fullName evidence="1">Uncharacterized protein</fullName>
    </submittedName>
</protein>
<dbReference type="OrthoDB" id="2400570at2759"/>
<proteinExistence type="predicted"/>
<name>A0A8H3L113_9GLOM</name>
<comment type="caution">
    <text evidence="1">The sequence shown here is derived from an EMBL/GenBank/DDBJ whole genome shotgun (WGS) entry which is preliminary data.</text>
</comment>
<accession>A0A8H3L113</accession>
<dbReference type="AlphaFoldDB" id="A0A8H3L113"/>
<organism evidence="1 2">
    <name type="scientific">Rhizophagus clarus</name>
    <dbReference type="NCBI Taxonomy" id="94130"/>
    <lineage>
        <taxon>Eukaryota</taxon>
        <taxon>Fungi</taxon>
        <taxon>Fungi incertae sedis</taxon>
        <taxon>Mucoromycota</taxon>
        <taxon>Glomeromycotina</taxon>
        <taxon>Glomeromycetes</taxon>
        <taxon>Glomerales</taxon>
        <taxon>Glomeraceae</taxon>
        <taxon>Rhizophagus</taxon>
    </lineage>
</organism>
<dbReference type="EMBL" id="BLAL01000030">
    <property type="protein sequence ID" value="GES77294.1"/>
    <property type="molecule type" value="Genomic_DNA"/>
</dbReference>
<reference evidence="1" key="1">
    <citation type="submission" date="2019-10" db="EMBL/GenBank/DDBJ databases">
        <title>Conservation and host-specific expression of non-tandemly repeated heterogenous ribosome RNA gene in arbuscular mycorrhizal fungi.</title>
        <authorList>
            <person name="Maeda T."/>
            <person name="Kobayashi Y."/>
            <person name="Nakagawa T."/>
            <person name="Ezawa T."/>
            <person name="Yamaguchi K."/>
            <person name="Bino T."/>
            <person name="Nishimoto Y."/>
            <person name="Shigenobu S."/>
            <person name="Kawaguchi M."/>
        </authorList>
    </citation>
    <scope>NUCLEOTIDE SEQUENCE</scope>
    <source>
        <strain evidence="1">HR1</strain>
    </source>
</reference>
<dbReference type="Proteomes" id="UP000615446">
    <property type="component" value="Unassembled WGS sequence"/>
</dbReference>
<evidence type="ECO:0000313" key="1">
    <source>
        <dbReference type="EMBL" id="GES77294.1"/>
    </source>
</evidence>
<evidence type="ECO:0000313" key="2">
    <source>
        <dbReference type="Proteomes" id="UP000615446"/>
    </source>
</evidence>
<gene>
    <name evidence="1" type="ORF">RCL2_000467800</name>
</gene>